<evidence type="ECO:0000313" key="2">
    <source>
        <dbReference type="Proteomes" id="UP000620874"/>
    </source>
</evidence>
<accession>A0ABR8Y8J9</accession>
<protein>
    <submittedName>
        <fullName evidence="1">Uncharacterized protein</fullName>
    </submittedName>
</protein>
<comment type="caution">
    <text evidence="1">The sequence shown here is derived from an EMBL/GenBank/DDBJ whole genome shotgun (WGS) entry which is preliminary data.</text>
</comment>
<dbReference type="RefSeq" id="WP_162608538.1">
    <property type="nucleotide sequence ID" value="NZ_JACSPP010000023.1"/>
</dbReference>
<name>A0ABR8Y8J9_9BACT</name>
<gene>
    <name evidence="1" type="ORF">H9625_08820</name>
</gene>
<reference evidence="1 2" key="1">
    <citation type="submission" date="2020-08" db="EMBL/GenBank/DDBJ databases">
        <title>A Genomic Blueprint of the Chicken Gut Microbiome.</title>
        <authorList>
            <person name="Gilroy R."/>
            <person name="Ravi A."/>
            <person name="Getino M."/>
            <person name="Pursley I."/>
            <person name="Horton D.L."/>
            <person name="Alikhan N.-F."/>
            <person name="Baker D."/>
            <person name="Gharbi K."/>
            <person name="Hall N."/>
            <person name="Watson M."/>
            <person name="Adriaenssens E.M."/>
            <person name="Foster-Nyarko E."/>
            <person name="Jarju S."/>
            <person name="Secka A."/>
            <person name="Antonio M."/>
            <person name="Oren A."/>
            <person name="Chaudhuri R."/>
            <person name="La Ragione R.M."/>
            <person name="Hildebrand F."/>
            <person name="Pallen M.J."/>
        </authorList>
    </citation>
    <scope>NUCLEOTIDE SEQUENCE [LARGE SCALE GENOMIC DNA]</scope>
    <source>
        <strain evidence="1 2">Sa1CVN1</strain>
    </source>
</reference>
<dbReference type="EMBL" id="JACSPP010000023">
    <property type="protein sequence ID" value="MBD8040537.1"/>
    <property type="molecule type" value="Genomic_DNA"/>
</dbReference>
<evidence type="ECO:0000313" key="1">
    <source>
        <dbReference type="EMBL" id="MBD8040537.1"/>
    </source>
</evidence>
<sequence length="48" mass="5172">MSMLPGVSVGEGAYISRLLKLGEGGCRQRKKKEGCILIKEGILPEGRL</sequence>
<dbReference type="Proteomes" id="UP000620874">
    <property type="component" value="Unassembled WGS sequence"/>
</dbReference>
<proteinExistence type="predicted"/>
<organism evidence="1 2">
    <name type="scientific">Phocaeicola intestinalis</name>
    <dbReference type="NCBI Taxonomy" id="2762212"/>
    <lineage>
        <taxon>Bacteria</taxon>
        <taxon>Pseudomonadati</taxon>
        <taxon>Bacteroidota</taxon>
        <taxon>Bacteroidia</taxon>
        <taxon>Bacteroidales</taxon>
        <taxon>Bacteroidaceae</taxon>
        <taxon>Phocaeicola</taxon>
    </lineage>
</organism>
<keyword evidence="2" id="KW-1185">Reference proteome</keyword>